<feature type="coiled-coil region" evidence="1">
    <location>
        <begin position="136"/>
        <end position="177"/>
    </location>
</feature>
<evidence type="ECO:0000256" key="2">
    <source>
        <dbReference type="SAM" id="MobiDB-lite"/>
    </source>
</evidence>
<protein>
    <recommendedName>
        <fullName evidence="6">Permease</fullName>
    </recommendedName>
</protein>
<keyword evidence="3" id="KW-0732">Signal</keyword>
<name>A0ABR6GY32_9BURK</name>
<keyword evidence="5" id="KW-1185">Reference proteome</keyword>
<feature type="region of interest" description="Disordered" evidence="2">
    <location>
        <begin position="182"/>
        <end position="204"/>
    </location>
</feature>
<evidence type="ECO:0000313" key="4">
    <source>
        <dbReference type="EMBL" id="MBB3196959.1"/>
    </source>
</evidence>
<evidence type="ECO:0000256" key="3">
    <source>
        <dbReference type="SAM" id="SignalP"/>
    </source>
</evidence>
<gene>
    <name evidence="4" type="ORF">FHS28_004384</name>
</gene>
<feature type="signal peptide" evidence="3">
    <location>
        <begin position="1"/>
        <end position="26"/>
    </location>
</feature>
<evidence type="ECO:0000313" key="5">
    <source>
        <dbReference type="Proteomes" id="UP000574369"/>
    </source>
</evidence>
<dbReference type="Proteomes" id="UP000574369">
    <property type="component" value="Unassembled WGS sequence"/>
</dbReference>
<accession>A0ABR6GY32</accession>
<proteinExistence type="predicted"/>
<keyword evidence="1" id="KW-0175">Coiled coil</keyword>
<evidence type="ECO:0000256" key="1">
    <source>
        <dbReference type="SAM" id="Coils"/>
    </source>
</evidence>
<organism evidence="4 5">
    <name type="scientific">Roseateles terrae</name>
    <dbReference type="NCBI Taxonomy" id="431060"/>
    <lineage>
        <taxon>Bacteria</taxon>
        <taxon>Pseudomonadati</taxon>
        <taxon>Pseudomonadota</taxon>
        <taxon>Betaproteobacteria</taxon>
        <taxon>Burkholderiales</taxon>
        <taxon>Sphaerotilaceae</taxon>
        <taxon>Roseateles</taxon>
    </lineage>
</organism>
<dbReference type="EMBL" id="JACHXO010000009">
    <property type="protein sequence ID" value="MBB3196959.1"/>
    <property type="molecule type" value="Genomic_DNA"/>
</dbReference>
<feature type="chain" id="PRO_5047050509" description="Permease" evidence="3">
    <location>
        <begin position="27"/>
        <end position="204"/>
    </location>
</feature>
<feature type="compositionally biased region" description="Low complexity" evidence="2">
    <location>
        <begin position="193"/>
        <end position="204"/>
    </location>
</feature>
<evidence type="ECO:0008006" key="6">
    <source>
        <dbReference type="Google" id="ProtNLM"/>
    </source>
</evidence>
<dbReference type="RefSeq" id="WP_088453792.1">
    <property type="nucleotide sequence ID" value="NZ_JACHXO010000009.1"/>
</dbReference>
<comment type="caution">
    <text evidence="4">The sequence shown here is derived from an EMBL/GenBank/DDBJ whole genome shotgun (WGS) entry which is preliminary data.</text>
</comment>
<reference evidence="4 5" key="1">
    <citation type="submission" date="2020-08" db="EMBL/GenBank/DDBJ databases">
        <title>Genomic Encyclopedia of Type Strains, Phase III (KMG-III): the genomes of soil and plant-associated and newly described type strains.</title>
        <authorList>
            <person name="Whitman W."/>
        </authorList>
    </citation>
    <scope>NUCLEOTIDE SEQUENCE [LARGE SCALE GENOMIC DNA]</scope>
    <source>
        <strain evidence="4 5">CECT 7247</strain>
    </source>
</reference>
<sequence>MQSHAPFSRSRLTLTPVAASLSLLLAAGCAPLPPKTVVREVRVEVPVEVPTVSPADTAARSLLAYHDRIRQMGTAELAQEVLPRDDANLPAASAVPLALALMTSHAPGELARAQTLLDQVLRQPDTAAWKPVAQLLMDRLTEQRRLEDQADKLNQQRASLQQRLDQANQKLEALKAIERSLVAPRPASPAQPPAASAPANGASK</sequence>